<proteinExistence type="predicted"/>
<evidence type="ECO:0000313" key="2">
    <source>
        <dbReference type="Proteomes" id="UP000094056"/>
    </source>
</evidence>
<dbReference type="EMBL" id="MAYW01000352">
    <property type="protein sequence ID" value="ODS29861.1"/>
    <property type="molecule type" value="Genomic_DNA"/>
</dbReference>
<accession>A0A1E3X2J8</accession>
<comment type="caution">
    <text evidence="1">The sequence shown here is derived from an EMBL/GenBank/DDBJ whole genome shotgun (WGS) entry which is preliminary data.</text>
</comment>
<dbReference type="AlphaFoldDB" id="A0A1E3X2J8"/>
<gene>
    <name evidence="1" type="ORF">SCARUB_05042</name>
</gene>
<evidence type="ECO:0000313" key="1">
    <source>
        <dbReference type="EMBL" id="ODS29861.1"/>
    </source>
</evidence>
<protein>
    <submittedName>
        <fullName evidence="1">Uncharacterized protein</fullName>
    </submittedName>
</protein>
<reference evidence="1 2" key="1">
    <citation type="submission" date="2016-07" db="EMBL/GenBank/DDBJ databases">
        <title>Draft genome of Scalindua rubra, obtained from a brine-seawater interface in the Red Sea, sheds light on salt adaptation in anammox bacteria.</title>
        <authorList>
            <person name="Speth D.R."/>
            <person name="Lagkouvardos I."/>
            <person name="Wang Y."/>
            <person name="Qian P.-Y."/>
            <person name="Dutilh B.E."/>
            <person name="Jetten M.S."/>
        </authorList>
    </citation>
    <scope>NUCLEOTIDE SEQUENCE [LARGE SCALE GENOMIC DNA]</scope>
    <source>
        <strain evidence="1">BSI-1</strain>
    </source>
</reference>
<dbReference type="Proteomes" id="UP000094056">
    <property type="component" value="Unassembled WGS sequence"/>
</dbReference>
<name>A0A1E3X2J8_9BACT</name>
<organism evidence="1 2">
    <name type="scientific">Candidatus Scalindua rubra</name>
    <dbReference type="NCBI Taxonomy" id="1872076"/>
    <lineage>
        <taxon>Bacteria</taxon>
        <taxon>Pseudomonadati</taxon>
        <taxon>Planctomycetota</taxon>
        <taxon>Candidatus Brocadiia</taxon>
        <taxon>Candidatus Brocadiales</taxon>
        <taxon>Candidatus Scalinduaceae</taxon>
        <taxon>Candidatus Scalindua</taxon>
    </lineage>
</organism>
<feature type="non-terminal residue" evidence="1">
    <location>
        <position position="1"/>
    </location>
</feature>
<sequence>LKVTNAVMEDLKFEVLWQRSQTQIPIIV</sequence>